<accession>A0A8H9C879</accession>
<dbReference type="AlphaFoldDB" id="A0A8H9C879"/>
<dbReference type="Proteomes" id="UP000663508">
    <property type="component" value="Chromosome"/>
</dbReference>
<dbReference type="InterPro" id="IPR009677">
    <property type="entry name" value="DUF1266"/>
</dbReference>
<evidence type="ECO:0000313" key="2">
    <source>
        <dbReference type="EMBL" id="BCM86987.1"/>
    </source>
</evidence>
<dbReference type="EMBL" id="AP024145">
    <property type="protein sequence ID" value="BCM86987.1"/>
    <property type="molecule type" value="Genomic_DNA"/>
</dbReference>
<proteinExistence type="predicted"/>
<dbReference type="Pfam" id="PF06889">
    <property type="entry name" value="DUF1266"/>
    <property type="match status" value="1"/>
</dbReference>
<organism evidence="2 3">
    <name type="scientific">Methylobacterium indicum</name>
    <dbReference type="NCBI Taxonomy" id="1775910"/>
    <lineage>
        <taxon>Bacteria</taxon>
        <taxon>Pseudomonadati</taxon>
        <taxon>Pseudomonadota</taxon>
        <taxon>Alphaproteobacteria</taxon>
        <taxon>Hyphomicrobiales</taxon>
        <taxon>Methylobacteriaceae</taxon>
        <taxon>Methylobacterium</taxon>
    </lineage>
</organism>
<evidence type="ECO:0000313" key="3">
    <source>
        <dbReference type="Proteomes" id="UP000663508"/>
    </source>
</evidence>
<protein>
    <recommendedName>
        <fullName evidence="1">DUF1266 domain-containing protein</fullName>
    </recommendedName>
</protein>
<name>A0A8H9C879_9HYPH</name>
<gene>
    <name evidence="2" type="ORF">mvi_54480</name>
</gene>
<dbReference type="RefSeq" id="WP_207180047.1">
    <property type="nucleotide sequence ID" value="NZ_AP024145.1"/>
</dbReference>
<feature type="domain" description="DUF1266" evidence="1">
    <location>
        <begin position="61"/>
        <end position="229"/>
    </location>
</feature>
<evidence type="ECO:0000259" key="1">
    <source>
        <dbReference type="Pfam" id="PF06889"/>
    </source>
</evidence>
<dbReference type="KEGG" id="mind:mvi_54480"/>
<sequence>MSEPPFLYLDDAGYRSEPLRWAYALGACYNLYHEYPVDLPVDPETAGRRFRGQRDRAEGWLRRDWSIEDRAGLVAAMGWLGRDGHRRDHRALVRRYCALPGRGWHEREAMLAEHAREGNEAAQAQLWRMGAVGRDLLGCRAANFLAFDAARAAQLARNGYVLGFLSLDEVRAYLFDLAREVSASFASWQDYGRDFVVGRAFWAGAHEAEPWEPLMRRLDTEIDSPWRRILFGFPEDETSRGVTSADTRDGPCWTLETAPVAARADA</sequence>
<reference evidence="2" key="1">
    <citation type="submission" date="2020-11" db="EMBL/GenBank/DDBJ databases">
        <title>Complete genome sequence of a novel pathogenic Methylobacterium strain isolated from rice in Vietnam.</title>
        <authorList>
            <person name="Lai K."/>
            <person name="Okazaki S."/>
            <person name="Higashi K."/>
            <person name="Mori H."/>
            <person name="Toyoda A."/>
            <person name="Kurokawa K."/>
        </authorList>
    </citation>
    <scope>NUCLEOTIDE SEQUENCE</scope>
    <source>
        <strain evidence="2">VL1</strain>
    </source>
</reference>